<evidence type="ECO:0000256" key="13">
    <source>
        <dbReference type="SAM" id="Phobius"/>
    </source>
</evidence>
<dbReference type="PRINTS" id="PR00385">
    <property type="entry name" value="P450"/>
</dbReference>
<name>A0AAN7RR53_MYCAM</name>
<dbReference type="GO" id="GO:0046222">
    <property type="term" value="P:aflatoxin metabolic process"/>
    <property type="evidence" value="ECO:0007669"/>
    <property type="project" value="UniProtKB-ARBA"/>
</dbReference>
<comment type="caution">
    <text evidence="14">The sequence shown here is derived from an EMBL/GenBank/DDBJ whole genome shotgun (WGS) entry which is preliminary data.</text>
</comment>
<dbReference type="GO" id="GO:0016712">
    <property type="term" value="F:oxidoreductase activity, acting on paired donors, with incorporation or reduction of molecular oxygen, reduced flavin or flavoprotein as one donor, and incorporation of one atom of oxygen"/>
    <property type="evidence" value="ECO:0007669"/>
    <property type="project" value="TreeGrafter"/>
</dbReference>
<protein>
    <recommendedName>
        <fullName evidence="16">Cytochrome P450 2W1</fullName>
    </recommendedName>
</protein>
<keyword evidence="7" id="KW-0492">Microsome</keyword>
<keyword evidence="9 12" id="KW-0408">Iron</keyword>
<evidence type="ECO:0000256" key="9">
    <source>
        <dbReference type="ARBA" id="ARBA00023004"/>
    </source>
</evidence>
<keyword evidence="15" id="KW-1185">Reference proteome</keyword>
<dbReference type="GO" id="GO:0006805">
    <property type="term" value="P:xenobiotic metabolic process"/>
    <property type="evidence" value="ECO:0007669"/>
    <property type="project" value="TreeGrafter"/>
</dbReference>
<dbReference type="GO" id="GO:0005737">
    <property type="term" value="C:cytoplasm"/>
    <property type="evidence" value="ECO:0007669"/>
    <property type="project" value="TreeGrafter"/>
</dbReference>
<sequence>MAIQSLLQYMGSSSLLYLAAGLVALLYFLTSLKKPVCSLPPGPRPLPLIGNLNVVDLKKPFQSLTELSKIYGNVFTVHFGPRKAVVLAGYETIKDALLNHAEEFGERAEIPIFRKMTQGNGIAFSHGELWKTMRRFTLSTLRDFGMGKRTIEIRILEEVNSLIKYFESYHGKPFDTKMILNNAVSNVICSILFGQRFEYDDPVFLTLLKLLNENTKLLGSPMVLLYNFYPSLGFLSGASKTVLQNVSELNAFLQKLFQEHKEEFNENNLTGFVDAFLMKQQQESKKPHTMFNNGNLLFSTLDLFAAGTETTSTTVHWGLLLMMKYPEIQRKIQEEMNHVIEPGELPKLEDRKKMPYTDAVIHEIQRFANIVPMGVSRSTPTDVNFQGYVIPKGTEIIPLLTSALNDELHWKTPDQFNPSHFLDADGNFMRREAFIPFSIGRRACVGEGLAKMELFLFFAGLLRKFVFQTPPGVDKSDLDLTADVGFTLNPMPHLLAEKYGPIFTLHFGFQKVVVLTGYEVVREALVNYTEEFVDRPSIPIFDQIQNGNGLFFSIGELWRTTRRFTVSSMRNLGMGKKMIEGRIFEELHFLIEMIKSFKGEPFSLTSFNCAPINITFIMLFGDRFDYKDPTFLTLLRLIDEVMILLGSPYLSYFNFYPFLGFLFKTHKIMLGKIEDVRVILRQYMKASREDINENSVRSYIDALIFKQQEVFDCLALLTSQCLLWIF</sequence>
<dbReference type="AlphaFoldDB" id="A0AAN7RR53"/>
<dbReference type="CDD" id="cd11026">
    <property type="entry name" value="CYP2"/>
    <property type="match status" value="1"/>
</dbReference>
<organism evidence="14 15">
    <name type="scientific">Mycteria americana</name>
    <name type="common">Wood stork</name>
    <dbReference type="NCBI Taxonomy" id="33587"/>
    <lineage>
        <taxon>Eukaryota</taxon>
        <taxon>Metazoa</taxon>
        <taxon>Chordata</taxon>
        <taxon>Craniata</taxon>
        <taxon>Vertebrata</taxon>
        <taxon>Euteleostomi</taxon>
        <taxon>Archelosauria</taxon>
        <taxon>Archosauria</taxon>
        <taxon>Dinosauria</taxon>
        <taxon>Saurischia</taxon>
        <taxon>Theropoda</taxon>
        <taxon>Coelurosauria</taxon>
        <taxon>Aves</taxon>
        <taxon>Neognathae</taxon>
        <taxon>Neoaves</taxon>
        <taxon>Aequornithes</taxon>
        <taxon>Ciconiiformes</taxon>
        <taxon>Ciconiidae</taxon>
        <taxon>Mycteria</taxon>
    </lineage>
</organism>
<dbReference type="Pfam" id="PF00067">
    <property type="entry name" value="p450"/>
    <property type="match status" value="2"/>
</dbReference>
<comment type="subcellular location">
    <subcellularLocation>
        <location evidence="2">Microsome membrane</location>
    </subcellularLocation>
</comment>
<evidence type="ECO:0000256" key="7">
    <source>
        <dbReference type="ARBA" id="ARBA00022848"/>
    </source>
</evidence>
<accession>A0AAN7RR53</accession>
<dbReference type="InterPro" id="IPR017972">
    <property type="entry name" value="Cyt_P450_CS"/>
</dbReference>
<keyword evidence="4 12" id="KW-0349">Heme</keyword>
<dbReference type="GO" id="GO:0020037">
    <property type="term" value="F:heme binding"/>
    <property type="evidence" value="ECO:0007669"/>
    <property type="project" value="InterPro"/>
</dbReference>
<dbReference type="FunFam" id="1.10.630.10:FF:000010">
    <property type="entry name" value="cytochrome P450 2W1 isoform X2"/>
    <property type="match status" value="1"/>
</dbReference>
<dbReference type="InterPro" id="IPR002401">
    <property type="entry name" value="Cyt_P450_E_grp-I"/>
</dbReference>
<dbReference type="GO" id="GO:0006082">
    <property type="term" value="P:organic acid metabolic process"/>
    <property type="evidence" value="ECO:0007669"/>
    <property type="project" value="TreeGrafter"/>
</dbReference>
<keyword evidence="11 13" id="KW-0472">Membrane</keyword>
<dbReference type="InterPro" id="IPR036396">
    <property type="entry name" value="Cyt_P450_sf"/>
</dbReference>
<keyword evidence="6" id="KW-0256">Endoplasmic reticulum</keyword>
<comment type="cofactor">
    <cofactor evidence="1 12">
        <name>heme</name>
        <dbReference type="ChEBI" id="CHEBI:30413"/>
    </cofactor>
</comment>
<evidence type="ECO:0000256" key="1">
    <source>
        <dbReference type="ARBA" id="ARBA00001971"/>
    </source>
</evidence>
<dbReference type="InterPro" id="IPR050182">
    <property type="entry name" value="Cytochrome_P450_fam2"/>
</dbReference>
<keyword evidence="10" id="KW-0503">Monooxygenase</keyword>
<dbReference type="EMBL" id="JAUNZN010000012">
    <property type="protein sequence ID" value="KAK4813737.1"/>
    <property type="molecule type" value="Genomic_DNA"/>
</dbReference>
<evidence type="ECO:0000256" key="4">
    <source>
        <dbReference type="ARBA" id="ARBA00022617"/>
    </source>
</evidence>
<feature type="transmembrane region" description="Helical" evidence="13">
    <location>
        <begin position="6"/>
        <end position="29"/>
    </location>
</feature>
<evidence type="ECO:0000256" key="8">
    <source>
        <dbReference type="ARBA" id="ARBA00023002"/>
    </source>
</evidence>
<keyword evidence="8" id="KW-0560">Oxidoreductase</keyword>
<dbReference type="InterPro" id="IPR001128">
    <property type="entry name" value="Cyt_P450"/>
</dbReference>
<keyword evidence="13" id="KW-1133">Transmembrane helix</keyword>
<dbReference type="PRINTS" id="PR00463">
    <property type="entry name" value="EP450I"/>
</dbReference>
<dbReference type="PANTHER" id="PTHR24300">
    <property type="entry name" value="CYTOCHROME P450 508A4-RELATED"/>
    <property type="match status" value="1"/>
</dbReference>
<evidence type="ECO:0000256" key="5">
    <source>
        <dbReference type="ARBA" id="ARBA00022723"/>
    </source>
</evidence>
<dbReference type="PANTHER" id="PTHR24300:SF395">
    <property type="entry name" value="CYTOCHROME P450, FAMILY 2, SUBFAMILY AC, POLYPEPTIDE 7"/>
    <property type="match status" value="1"/>
</dbReference>
<keyword evidence="5 12" id="KW-0479">Metal-binding</keyword>
<reference evidence="14 15" key="1">
    <citation type="journal article" date="2023" name="J. Hered.">
        <title>Chromosome-level genome of the wood stork (Mycteria americana) provides insight into avian chromosome evolution.</title>
        <authorList>
            <person name="Flamio R. Jr."/>
            <person name="Ramstad K.M."/>
        </authorList>
    </citation>
    <scope>NUCLEOTIDE SEQUENCE [LARGE SCALE GENOMIC DNA]</scope>
    <source>
        <strain evidence="14">JAX WOST 10</strain>
    </source>
</reference>
<evidence type="ECO:0000256" key="2">
    <source>
        <dbReference type="ARBA" id="ARBA00004524"/>
    </source>
</evidence>
<feature type="transmembrane region" description="Helical" evidence="13">
    <location>
        <begin position="641"/>
        <end position="663"/>
    </location>
</feature>
<dbReference type="SUPFAM" id="SSF48264">
    <property type="entry name" value="Cytochrome P450"/>
    <property type="match status" value="2"/>
</dbReference>
<dbReference type="Gene3D" id="1.10.630.10">
    <property type="entry name" value="Cytochrome P450"/>
    <property type="match status" value="2"/>
</dbReference>
<evidence type="ECO:0008006" key="16">
    <source>
        <dbReference type="Google" id="ProtNLM"/>
    </source>
</evidence>
<dbReference type="PROSITE" id="PS00086">
    <property type="entry name" value="CYTOCHROME_P450"/>
    <property type="match status" value="1"/>
</dbReference>
<proteinExistence type="inferred from homology"/>
<evidence type="ECO:0000256" key="12">
    <source>
        <dbReference type="PIRSR" id="PIRSR602401-1"/>
    </source>
</evidence>
<evidence type="ECO:0000256" key="10">
    <source>
        <dbReference type="ARBA" id="ARBA00023033"/>
    </source>
</evidence>
<feature type="binding site" description="axial binding residue" evidence="12">
    <location>
        <position position="444"/>
    </location>
    <ligand>
        <name>heme</name>
        <dbReference type="ChEBI" id="CHEBI:30413"/>
    </ligand>
    <ligandPart>
        <name>Fe</name>
        <dbReference type="ChEBI" id="CHEBI:18248"/>
    </ligandPart>
</feature>
<evidence type="ECO:0000256" key="6">
    <source>
        <dbReference type="ARBA" id="ARBA00022824"/>
    </source>
</evidence>
<evidence type="ECO:0000313" key="14">
    <source>
        <dbReference type="EMBL" id="KAK4813737.1"/>
    </source>
</evidence>
<evidence type="ECO:0000256" key="11">
    <source>
        <dbReference type="ARBA" id="ARBA00023136"/>
    </source>
</evidence>
<evidence type="ECO:0000256" key="3">
    <source>
        <dbReference type="ARBA" id="ARBA00010617"/>
    </source>
</evidence>
<dbReference type="Proteomes" id="UP001333110">
    <property type="component" value="Unassembled WGS sequence"/>
</dbReference>
<comment type="similarity">
    <text evidence="3">Belongs to the cytochrome P450 family.</text>
</comment>
<dbReference type="GO" id="GO:0005506">
    <property type="term" value="F:iron ion binding"/>
    <property type="evidence" value="ECO:0007669"/>
    <property type="project" value="InterPro"/>
</dbReference>
<gene>
    <name evidence="14" type="ORF">QYF61_023673</name>
</gene>
<evidence type="ECO:0000313" key="15">
    <source>
        <dbReference type="Proteomes" id="UP001333110"/>
    </source>
</evidence>
<keyword evidence="13" id="KW-0812">Transmembrane</keyword>